<evidence type="ECO:0000256" key="1">
    <source>
        <dbReference type="ARBA" id="ARBA00007401"/>
    </source>
</evidence>
<gene>
    <name evidence="9" type="ORF">CIK91_08580</name>
</gene>
<dbReference type="Pfam" id="PF18565">
    <property type="entry name" value="Glyco_hydro2_C5"/>
    <property type="match status" value="1"/>
</dbReference>
<dbReference type="Pfam" id="PF02837">
    <property type="entry name" value="Glyco_hydro_2_N"/>
    <property type="match status" value="1"/>
</dbReference>
<dbReference type="InterPro" id="IPR006103">
    <property type="entry name" value="Glyco_hydro_2_cat"/>
</dbReference>
<feature type="domain" description="Glycosyl hydrolases family 2 sugar binding" evidence="6">
    <location>
        <begin position="83"/>
        <end position="179"/>
    </location>
</feature>
<dbReference type="InterPro" id="IPR013783">
    <property type="entry name" value="Ig-like_fold"/>
</dbReference>
<dbReference type="InterPro" id="IPR017853">
    <property type="entry name" value="GH"/>
</dbReference>
<dbReference type="Gene3D" id="2.60.40.10">
    <property type="entry name" value="Immunoglobulins"/>
    <property type="match status" value="3"/>
</dbReference>
<comment type="caution">
    <text evidence="9">The sequence shown here is derived from an EMBL/GenBank/DDBJ whole genome shotgun (WGS) entry which is preliminary data.</text>
</comment>
<dbReference type="InterPro" id="IPR032311">
    <property type="entry name" value="DUF4982"/>
</dbReference>
<dbReference type="SUPFAM" id="SSF51445">
    <property type="entry name" value="(Trans)glycosidases"/>
    <property type="match status" value="1"/>
</dbReference>
<evidence type="ECO:0000259" key="8">
    <source>
        <dbReference type="Pfam" id="PF18565"/>
    </source>
</evidence>
<dbReference type="InterPro" id="IPR051913">
    <property type="entry name" value="GH2_Domain-Containing"/>
</dbReference>
<dbReference type="SUPFAM" id="SSF49785">
    <property type="entry name" value="Galactose-binding domain-like"/>
    <property type="match status" value="1"/>
</dbReference>
<dbReference type="PRINTS" id="PR00132">
    <property type="entry name" value="GLHYDRLASE2"/>
</dbReference>
<evidence type="ECO:0000259" key="7">
    <source>
        <dbReference type="Pfam" id="PF16355"/>
    </source>
</evidence>
<dbReference type="InterPro" id="IPR008979">
    <property type="entry name" value="Galactose-bd-like_sf"/>
</dbReference>
<dbReference type="InterPro" id="IPR006104">
    <property type="entry name" value="Glyco_hydro_2_N"/>
</dbReference>
<organism evidence="9 10">
    <name type="scientific">Segatella bryantii</name>
    <name type="common">Prevotella bryantii</name>
    <dbReference type="NCBI Taxonomy" id="77095"/>
    <lineage>
        <taxon>Bacteria</taxon>
        <taxon>Pseudomonadati</taxon>
        <taxon>Bacteroidota</taxon>
        <taxon>Bacteroidia</taxon>
        <taxon>Bacteroidales</taxon>
        <taxon>Prevotellaceae</taxon>
        <taxon>Segatella</taxon>
    </lineage>
</organism>
<dbReference type="EMBL" id="NPJF01000040">
    <property type="protein sequence ID" value="OYP54729.1"/>
    <property type="molecule type" value="Genomic_DNA"/>
</dbReference>
<evidence type="ECO:0000259" key="6">
    <source>
        <dbReference type="Pfam" id="PF02837"/>
    </source>
</evidence>
<dbReference type="Pfam" id="PF00703">
    <property type="entry name" value="Glyco_hydro_2"/>
    <property type="match status" value="1"/>
</dbReference>
<dbReference type="Gene3D" id="3.20.20.80">
    <property type="entry name" value="Glycosidases"/>
    <property type="match status" value="1"/>
</dbReference>
<feature type="domain" description="DUF4982" evidence="7">
    <location>
        <begin position="606"/>
        <end position="668"/>
    </location>
</feature>
<feature type="domain" description="Glycoside hydrolase family 2" evidence="8">
    <location>
        <begin position="681"/>
        <end position="783"/>
    </location>
</feature>
<evidence type="ECO:0000259" key="4">
    <source>
        <dbReference type="Pfam" id="PF00703"/>
    </source>
</evidence>
<name>A0ABX4EGH3_SEGBR</name>
<dbReference type="InterPro" id="IPR006101">
    <property type="entry name" value="Glyco_hydro_2"/>
</dbReference>
<reference evidence="9 10" key="1">
    <citation type="submission" date="2017-08" db="EMBL/GenBank/DDBJ databases">
        <title>Comparative genomics of non-oral Prevotella species.</title>
        <authorList>
            <person name="Accetto T."/>
            <person name="Nograsek B."/>
            <person name="Avgustin G."/>
        </authorList>
    </citation>
    <scope>NUCLEOTIDE SEQUENCE [LARGE SCALE GENOMIC DNA]</scope>
    <source>
        <strain evidence="9 10">TC1-1</strain>
    </source>
</reference>
<dbReference type="Pfam" id="PF16355">
    <property type="entry name" value="DUF4982"/>
    <property type="match status" value="1"/>
</dbReference>
<evidence type="ECO:0000259" key="5">
    <source>
        <dbReference type="Pfam" id="PF02836"/>
    </source>
</evidence>
<dbReference type="Gene3D" id="2.60.120.260">
    <property type="entry name" value="Galactose-binding domain-like"/>
    <property type="match status" value="1"/>
</dbReference>
<dbReference type="PROSITE" id="PS00608">
    <property type="entry name" value="GLYCOSYL_HYDROL_F2_2"/>
    <property type="match status" value="1"/>
</dbReference>
<dbReference type="Proteomes" id="UP000216189">
    <property type="component" value="Unassembled WGS sequence"/>
</dbReference>
<dbReference type="SUPFAM" id="SSF49303">
    <property type="entry name" value="beta-Galactosidase/glucuronidase domain"/>
    <property type="match status" value="1"/>
</dbReference>
<comment type="similarity">
    <text evidence="1">Belongs to the glycosyl hydrolase 2 family.</text>
</comment>
<dbReference type="InterPro" id="IPR040605">
    <property type="entry name" value="Glyco_hydro2_dom5"/>
</dbReference>
<feature type="domain" description="Glycoside hydrolase family 2 catalytic" evidence="5">
    <location>
        <begin position="303"/>
        <end position="456"/>
    </location>
</feature>
<dbReference type="InterPro" id="IPR006102">
    <property type="entry name" value="Ig-like_GH2"/>
</dbReference>
<dbReference type="InterPro" id="IPR023232">
    <property type="entry name" value="Glyco_hydro_2_AS"/>
</dbReference>
<dbReference type="PANTHER" id="PTHR42732:SF1">
    <property type="entry name" value="BETA-MANNOSIDASE"/>
    <property type="match status" value="1"/>
</dbReference>
<evidence type="ECO:0000256" key="2">
    <source>
        <dbReference type="ARBA" id="ARBA00022801"/>
    </source>
</evidence>
<evidence type="ECO:0000313" key="9">
    <source>
        <dbReference type="EMBL" id="OYP54729.1"/>
    </source>
</evidence>
<keyword evidence="2" id="KW-0378">Hydrolase</keyword>
<dbReference type="PANTHER" id="PTHR42732">
    <property type="entry name" value="BETA-GALACTOSIDASE"/>
    <property type="match status" value="1"/>
</dbReference>
<evidence type="ECO:0000313" key="10">
    <source>
        <dbReference type="Proteomes" id="UP000216189"/>
    </source>
</evidence>
<accession>A0ABX4EGH3</accession>
<dbReference type="InterPro" id="IPR036156">
    <property type="entry name" value="Beta-gal/glucu_dom_sf"/>
</dbReference>
<evidence type="ECO:0000256" key="3">
    <source>
        <dbReference type="ARBA" id="ARBA00023295"/>
    </source>
</evidence>
<feature type="domain" description="Glycoside hydrolase family 2 immunoglobulin-like beta-sandwich" evidence="4">
    <location>
        <begin position="193"/>
        <end position="293"/>
    </location>
</feature>
<keyword evidence="10" id="KW-1185">Reference proteome</keyword>
<proteinExistence type="inferred from homology"/>
<sequence length="787" mass="90286">MFCLCMQANNGIHQVINLNFGWQFHHGKADSKHLNAISDWRTIDVPHDFLIEQPWVAPDQNEKANNNDPAANRKSRLSSRGFKEMGQGWYRKTYIPEVSLRGKRIVLDFEGIMYVGDVFLNGERIGGTDYGYLGFDIDISKKLKYGQPNEIAVCASTMGPDDSRWYTGAGLFRDVRLLITDNDLYFSRHPLYITTQNNKQINVQAEVANFTKQDDVNLEIVILDAKGQVVAKSRKDYKFNRRMRTNELKLDSFQVVQPHLWSCEDPYLYTMQVSLYNKEGQLKDVVKQRFGIRTIEIGPDFGLRVNGKKVLLKGNANHHTLGALGAAAYPRAIEKRLQMLKSFGFNHIRTSHNPYSTSFLDKCDEMGILVVDEIYDKWLKQYTGGRKDWESTWPHDLPEWIKRDRNHPSVIMWSLGNELQTYASLPFGDWGVTPYRMMLPVLKRYDNTRKVTVAMHPRGRNWDTDSLPCDLAMITDVQAYNYRYMYFPGDGKRFPWMTFYQSEANNTMMGPNFFAMNLDKVMGLAYWGMIDYLGESMGWPAKGWTQGAFDLSLQPKPKAYLLKSMFLPDTPVVQIGIVDKAANSTEWNGITFKNDEMTDHWNRTLGEKYNVNVYTNAEKVVLMVNGKKVGEQFNTKDPNGRNRLLFKDVNYEPGYIEAIAYINNNVVARQKIETTGEAKKLKLIADIENWKADGQDLQHIRIQAVDSKGRRVYAANNDLMFKVEGDARIIAVDNGNLYSNELHVANHRHLYNGSALVILRAGKTPSKITLTVTSKDFKTQKITLKTL</sequence>
<protein>
    <submittedName>
        <fullName evidence="9">Beta-galactosidase</fullName>
    </submittedName>
</protein>
<keyword evidence="3" id="KW-0326">Glycosidase</keyword>
<dbReference type="Pfam" id="PF02836">
    <property type="entry name" value="Glyco_hydro_2_C"/>
    <property type="match status" value="1"/>
</dbReference>